<dbReference type="EMBL" id="JAUSRA010000001">
    <property type="protein sequence ID" value="MDP9792692.1"/>
    <property type="molecule type" value="Genomic_DNA"/>
</dbReference>
<keyword evidence="2" id="KW-1185">Reference proteome</keyword>
<evidence type="ECO:0000313" key="2">
    <source>
        <dbReference type="Proteomes" id="UP001240984"/>
    </source>
</evidence>
<dbReference type="Gene3D" id="1.10.287.1060">
    <property type="entry name" value="ESAT-6-like"/>
    <property type="match status" value="1"/>
</dbReference>
<name>A0ABT9MMQ5_9ACTN</name>
<protein>
    <submittedName>
        <fullName evidence="1">Uncharacterized protein YukE</fullName>
    </submittedName>
</protein>
<dbReference type="RefSeq" id="WP_306827564.1">
    <property type="nucleotide sequence ID" value="NZ_JAUSRA010000001.1"/>
</dbReference>
<dbReference type="InterPro" id="IPR036689">
    <property type="entry name" value="ESAT-6-like_sf"/>
</dbReference>
<proteinExistence type="predicted"/>
<dbReference type="Proteomes" id="UP001240984">
    <property type="component" value="Unassembled WGS sequence"/>
</dbReference>
<reference evidence="1 2" key="1">
    <citation type="submission" date="2023-07" db="EMBL/GenBank/DDBJ databases">
        <title>Sequencing the genomes of 1000 actinobacteria strains.</title>
        <authorList>
            <person name="Klenk H.-P."/>
        </authorList>
    </citation>
    <scope>NUCLEOTIDE SEQUENCE [LARGE SCALE GENOMIC DNA]</scope>
    <source>
        <strain evidence="1 2">DSM 44710</strain>
    </source>
</reference>
<sequence length="103" mass="10879">MSTPYGNSSDDATTKALIDQMAITDGTCDAGRMAVEATQSVLSSTWRGDAGGAADTFQRSIEEWKAGLSTVQSAIKDLGEAMGQKQRITQLVESDNSSLASWT</sequence>
<evidence type="ECO:0000313" key="1">
    <source>
        <dbReference type="EMBL" id="MDP9792692.1"/>
    </source>
</evidence>
<accession>A0ABT9MMQ5</accession>
<comment type="caution">
    <text evidence="1">The sequence shown here is derived from an EMBL/GenBank/DDBJ whole genome shotgun (WGS) entry which is preliminary data.</text>
</comment>
<organism evidence="1 2">
    <name type="scientific">Catenuloplanes nepalensis</name>
    <dbReference type="NCBI Taxonomy" id="587533"/>
    <lineage>
        <taxon>Bacteria</taxon>
        <taxon>Bacillati</taxon>
        <taxon>Actinomycetota</taxon>
        <taxon>Actinomycetes</taxon>
        <taxon>Micromonosporales</taxon>
        <taxon>Micromonosporaceae</taxon>
        <taxon>Catenuloplanes</taxon>
    </lineage>
</organism>
<dbReference type="SUPFAM" id="SSF140453">
    <property type="entry name" value="EsxAB dimer-like"/>
    <property type="match status" value="1"/>
</dbReference>
<gene>
    <name evidence="1" type="ORF">J2S43_001204</name>
</gene>